<evidence type="ECO:0000313" key="2">
    <source>
        <dbReference type="EMBL" id="KAJ5161495.1"/>
    </source>
</evidence>
<sequence length="133" mass="14394">MASESPASSAASINSSRSLSSPGHSSTGSTVITQPDGSDDKGDLQREECFHYLHSLITVSGPSHPSPGPLSTPLVDEQDRQPLRRKRASSRLSLRLGDLPSLPFTSRKPCPRYTAIPPIHTPKPVPMRPEVRF</sequence>
<dbReference type="Proteomes" id="UP001146351">
    <property type="component" value="Unassembled WGS sequence"/>
</dbReference>
<proteinExistence type="predicted"/>
<organism evidence="2 3">
    <name type="scientific">Penicillium capsulatum</name>
    <dbReference type="NCBI Taxonomy" id="69766"/>
    <lineage>
        <taxon>Eukaryota</taxon>
        <taxon>Fungi</taxon>
        <taxon>Dikarya</taxon>
        <taxon>Ascomycota</taxon>
        <taxon>Pezizomycotina</taxon>
        <taxon>Eurotiomycetes</taxon>
        <taxon>Eurotiomycetidae</taxon>
        <taxon>Eurotiales</taxon>
        <taxon>Aspergillaceae</taxon>
        <taxon>Penicillium</taxon>
    </lineage>
</organism>
<dbReference type="AlphaFoldDB" id="A0A9W9LKS3"/>
<reference evidence="2" key="1">
    <citation type="submission" date="2022-11" db="EMBL/GenBank/DDBJ databases">
        <authorList>
            <person name="Petersen C."/>
        </authorList>
    </citation>
    <scope>NUCLEOTIDE SEQUENCE</scope>
    <source>
        <strain evidence="2">IBT 21917</strain>
    </source>
</reference>
<gene>
    <name evidence="2" type="ORF">N7492_006887</name>
</gene>
<dbReference type="EMBL" id="JAPQKO010000005">
    <property type="protein sequence ID" value="KAJ5161495.1"/>
    <property type="molecule type" value="Genomic_DNA"/>
</dbReference>
<comment type="caution">
    <text evidence="2">The sequence shown here is derived from an EMBL/GenBank/DDBJ whole genome shotgun (WGS) entry which is preliminary data.</text>
</comment>
<reference evidence="2" key="2">
    <citation type="journal article" date="2023" name="IMA Fungus">
        <title>Comparative genomic study of the Penicillium genus elucidates a diverse pangenome and 15 lateral gene transfer events.</title>
        <authorList>
            <person name="Petersen C."/>
            <person name="Sorensen T."/>
            <person name="Nielsen M.R."/>
            <person name="Sondergaard T.E."/>
            <person name="Sorensen J.L."/>
            <person name="Fitzpatrick D.A."/>
            <person name="Frisvad J.C."/>
            <person name="Nielsen K.L."/>
        </authorList>
    </citation>
    <scope>NUCLEOTIDE SEQUENCE</scope>
    <source>
        <strain evidence="2">IBT 21917</strain>
    </source>
</reference>
<protein>
    <submittedName>
        <fullName evidence="2">Uncharacterized protein</fullName>
    </submittedName>
</protein>
<feature type="compositionally biased region" description="Low complexity" evidence="1">
    <location>
        <begin position="90"/>
        <end position="103"/>
    </location>
</feature>
<accession>A0A9W9LKS3</accession>
<dbReference type="OrthoDB" id="4351113at2759"/>
<evidence type="ECO:0000313" key="3">
    <source>
        <dbReference type="Proteomes" id="UP001146351"/>
    </source>
</evidence>
<feature type="compositionally biased region" description="Basic and acidic residues" evidence="1">
    <location>
        <begin position="38"/>
        <end position="51"/>
    </location>
</feature>
<keyword evidence="3" id="KW-1185">Reference proteome</keyword>
<evidence type="ECO:0000256" key="1">
    <source>
        <dbReference type="SAM" id="MobiDB-lite"/>
    </source>
</evidence>
<feature type="compositionally biased region" description="Low complexity" evidence="1">
    <location>
        <begin position="1"/>
        <end position="29"/>
    </location>
</feature>
<name>A0A9W9LKS3_9EURO</name>
<feature type="region of interest" description="Disordered" evidence="1">
    <location>
        <begin position="1"/>
        <end position="133"/>
    </location>
</feature>